<dbReference type="PANTHER" id="PTHR31118">
    <property type="entry name" value="CYCLASE-LIKE PROTEIN 2"/>
    <property type="match status" value="1"/>
</dbReference>
<dbReference type="InterPro" id="IPR037175">
    <property type="entry name" value="KFase_sf"/>
</dbReference>
<evidence type="ECO:0000313" key="1">
    <source>
        <dbReference type="EMBL" id="EJW20728.1"/>
    </source>
</evidence>
<protein>
    <submittedName>
        <fullName evidence="1">Putative cyclase</fullName>
    </submittedName>
</protein>
<dbReference type="GO" id="GO:0019441">
    <property type="term" value="P:L-tryptophan catabolic process to kynurenine"/>
    <property type="evidence" value="ECO:0007669"/>
    <property type="project" value="InterPro"/>
</dbReference>
<name>J9DF15_9PROT</name>
<dbReference type="Proteomes" id="UP000004836">
    <property type="component" value="Unassembled WGS sequence"/>
</dbReference>
<gene>
    <name evidence="1" type="ORF">IMCC14465_16150</name>
</gene>
<dbReference type="GO" id="GO:0004061">
    <property type="term" value="F:arylformamidase activity"/>
    <property type="evidence" value="ECO:0007669"/>
    <property type="project" value="InterPro"/>
</dbReference>
<dbReference type="SUPFAM" id="SSF102198">
    <property type="entry name" value="Putative cyclase"/>
    <property type="match status" value="1"/>
</dbReference>
<dbReference type="Gene3D" id="3.50.30.50">
    <property type="entry name" value="Putative cyclase"/>
    <property type="match status" value="1"/>
</dbReference>
<dbReference type="AlphaFoldDB" id="J9DF15"/>
<sequence>MGLMALHIDAHAQQWIDLSHSFDNKTIYWPTAEGFELDIVAQGQTKGGYYYSANKFMSSEHGGTHLDAPIHFAEGKHTVDQIPLSRLIGAASVIDVSAKALQNPDYQITIRDIKDWETIHGKLANNIILLFNTGYARYWPDRKKYMGTDKRGKEAVALLHFPGISPETAQWLITHRKIAAIGLDTPSLDYGQTKRFLTHRLLAKEQIPGFENVTNLDKLPPTGIQVIVLPMKIKGGSGGPLRIIARINADMP</sequence>
<organism evidence="1 2">
    <name type="scientific">alpha proteobacterium IMCC14465</name>
    <dbReference type="NCBI Taxonomy" id="1220535"/>
    <lineage>
        <taxon>Bacteria</taxon>
        <taxon>Pseudomonadati</taxon>
        <taxon>Pseudomonadota</taxon>
        <taxon>Alphaproteobacteria</taxon>
        <taxon>PS1 clade</taxon>
    </lineage>
</organism>
<proteinExistence type="predicted"/>
<dbReference type="eggNOG" id="COG1878">
    <property type="taxonomic scope" value="Bacteria"/>
</dbReference>
<dbReference type="EMBL" id="ALYF01000006">
    <property type="protein sequence ID" value="EJW20728.1"/>
    <property type="molecule type" value="Genomic_DNA"/>
</dbReference>
<dbReference type="InterPro" id="IPR007325">
    <property type="entry name" value="KFase/CYL"/>
</dbReference>
<dbReference type="STRING" id="1220535.IMCC14465_16150"/>
<comment type="caution">
    <text evidence="1">The sequence shown here is derived from an EMBL/GenBank/DDBJ whole genome shotgun (WGS) entry which is preliminary data.</text>
</comment>
<dbReference type="Pfam" id="PF04199">
    <property type="entry name" value="Cyclase"/>
    <property type="match status" value="1"/>
</dbReference>
<reference evidence="1 2" key="1">
    <citation type="journal article" date="2012" name="J. Bacteriol.">
        <title>Genome Sequence of Strain IMCC14465, Isolated from the East Sea, Belonging to the PS1 Clade of Alphaproteobacteria.</title>
        <authorList>
            <person name="Yang S.J."/>
            <person name="Kang I."/>
            <person name="Cho J.C."/>
        </authorList>
    </citation>
    <scope>NUCLEOTIDE SEQUENCE [LARGE SCALE GENOMIC DNA]</scope>
    <source>
        <strain evidence="1 2">IMCC14465</strain>
    </source>
</reference>
<dbReference type="PANTHER" id="PTHR31118:SF12">
    <property type="entry name" value="CYCLASE-LIKE PROTEIN 2"/>
    <property type="match status" value="1"/>
</dbReference>
<evidence type="ECO:0000313" key="2">
    <source>
        <dbReference type="Proteomes" id="UP000004836"/>
    </source>
</evidence>
<keyword evidence="2" id="KW-1185">Reference proteome</keyword>
<accession>J9DF15</accession>